<dbReference type="AlphaFoldDB" id="A0A9D4UZ89"/>
<dbReference type="CDD" id="cd12446">
    <property type="entry name" value="RRM_RBM25"/>
    <property type="match status" value="1"/>
</dbReference>
<accession>A0A9D4UZ89</accession>
<dbReference type="InterPro" id="IPR035979">
    <property type="entry name" value="RBD_domain_sf"/>
</dbReference>
<dbReference type="Pfam" id="PF01480">
    <property type="entry name" value="PWI"/>
    <property type="match status" value="1"/>
</dbReference>
<evidence type="ECO:0000256" key="1">
    <source>
        <dbReference type="PROSITE-ProRule" id="PRU00176"/>
    </source>
</evidence>
<dbReference type="Gene3D" id="1.20.1390.10">
    <property type="entry name" value="PWI domain"/>
    <property type="match status" value="1"/>
</dbReference>
<sequence length="732" mass="83165">MAFMPQLTVPPGAFEDVCPPGVEQETKAFAHQAACMSWPSMPTTMEEGPPGVPVVFSINVSQCVPNSFAHFTSVTPLPLQYGNHTLSVLPMPHEGMSSSMLYGSFPHPPLPPHIPMPLPVPPPAPHKSLTPSGPPFNGPRLGLLEETIIVDAARKLSMPDEQKLSIFVGKILPSLDDDIVMSILKLCGPVKSWSRAKDPVTGSRKGFGFCEYESPESLLRALRLLQRLKLKGQELVLKVDKSTLDYLERYVDKKIQSLKPQENAEAESVPGLEAAHAIKQQTPDIPREVPVEERIGWVFDKENEIDKEVCENLVNLLEQRNQIKRLEVPSSMADSGIDNDDDSRRDCIAEADLTRVQSIDWKEFEYDLEKCKLRGQESEGLRYSDSFYLEYEKLWEERERAKETQRKSERERDQVIKKMRKRLIKEQEESRTGWEGLCSDERHKRKVTEKEKGKDCRSEHQSYVAVAASGFKIMDSTHSTKGEALMGSKFLDLSTRAKVAFCFKSSSKLKQSDQTHMSAAGHNGLWEENENTGEAYKETKQMESQFDLMSAIGNDSFGLQEKPTGDDHKQQRHTVVRRSYRNPTFTWDRETTPEEQLPVAIVDGAKESVDKVSDSAPIIPERCKPVNAKELIDKIPRTKDEIFSFCMNWETFDKHGLHERIRPWVSKKIFEFLGEEEATLVDFIITSAKKHMTPTHLLKLLENIFVDEAELFVVKFWRVVIYEISKVECGLT</sequence>
<dbReference type="SMART" id="SM00311">
    <property type="entry name" value="PWI"/>
    <property type="match status" value="1"/>
</dbReference>
<comment type="caution">
    <text evidence="4">The sequence shown here is derived from an EMBL/GenBank/DDBJ whole genome shotgun (WGS) entry which is preliminary data.</text>
</comment>
<organism evidence="4 5">
    <name type="scientific">Adiantum capillus-veneris</name>
    <name type="common">Maidenhair fern</name>
    <dbReference type="NCBI Taxonomy" id="13818"/>
    <lineage>
        <taxon>Eukaryota</taxon>
        <taxon>Viridiplantae</taxon>
        <taxon>Streptophyta</taxon>
        <taxon>Embryophyta</taxon>
        <taxon>Tracheophyta</taxon>
        <taxon>Polypodiopsida</taxon>
        <taxon>Polypodiidae</taxon>
        <taxon>Polypodiales</taxon>
        <taxon>Pteridineae</taxon>
        <taxon>Pteridaceae</taxon>
        <taxon>Vittarioideae</taxon>
        <taxon>Adiantum</taxon>
    </lineage>
</organism>
<dbReference type="PROSITE" id="PS50102">
    <property type="entry name" value="RRM"/>
    <property type="match status" value="1"/>
</dbReference>
<dbReference type="GO" id="GO:0003723">
    <property type="term" value="F:RNA binding"/>
    <property type="evidence" value="ECO:0007669"/>
    <property type="project" value="UniProtKB-UniRule"/>
</dbReference>
<evidence type="ECO:0000259" key="2">
    <source>
        <dbReference type="PROSITE" id="PS50102"/>
    </source>
</evidence>
<protein>
    <recommendedName>
        <fullName evidence="6">RNA-binding protein 25</fullName>
    </recommendedName>
</protein>
<proteinExistence type="predicted"/>
<dbReference type="InterPro" id="IPR053294">
    <property type="entry name" value="RBM_PWI_domain"/>
</dbReference>
<dbReference type="InterPro" id="IPR000504">
    <property type="entry name" value="RRM_dom"/>
</dbReference>
<evidence type="ECO:0000313" key="5">
    <source>
        <dbReference type="Proteomes" id="UP000886520"/>
    </source>
</evidence>
<reference evidence="4" key="1">
    <citation type="submission" date="2021-01" db="EMBL/GenBank/DDBJ databases">
        <title>Adiantum capillus-veneris genome.</title>
        <authorList>
            <person name="Fang Y."/>
            <person name="Liao Q."/>
        </authorList>
    </citation>
    <scope>NUCLEOTIDE SEQUENCE</scope>
    <source>
        <strain evidence="4">H3</strain>
        <tissue evidence="4">Leaf</tissue>
    </source>
</reference>
<evidence type="ECO:0000259" key="3">
    <source>
        <dbReference type="PROSITE" id="PS51025"/>
    </source>
</evidence>
<dbReference type="EMBL" id="JABFUD020000008">
    <property type="protein sequence ID" value="KAI5076861.1"/>
    <property type="molecule type" value="Genomic_DNA"/>
</dbReference>
<dbReference type="OrthoDB" id="6275295at2759"/>
<dbReference type="PANTHER" id="PTHR47334:SF2">
    <property type="entry name" value="RNA-BINDING MOTIF PROTEIN 25"/>
    <property type="match status" value="1"/>
</dbReference>
<evidence type="ECO:0000313" key="4">
    <source>
        <dbReference type="EMBL" id="KAI5076861.1"/>
    </source>
</evidence>
<keyword evidence="1" id="KW-0694">RNA-binding</keyword>
<dbReference type="PANTHER" id="PTHR47334">
    <property type="entry name" value="SPLICING FACTOR PWI DOMAIN-CONTAINING PROTEIN / RNA RECOGNITION MOTIF (RRM)-CONTAINING PROTEIN"/>
    <property type="match status" value="1"/>
</dbReference>
<dbReference type="InterPro" id="IPR034268">
    <property type="entry name" value="RBM25_RRM"/>
</dbReference>
<dbReference type="InterPro" id="IPR012677">
    <property type="entry name" value="Nucleotide-bd_a/b_plait_sf"/>
</dbReference>
<dbReference type="Gene3D" id="3.30.70.330">
    <property type="match status" value="2"/>
</dbReference>
<feature type="domain" description="PWI" evidence="3">
    <location>
        <begin position="640"/>
        <end position="732"/>
    </location>
</feature>
<dbReference type="SUPFAM" id="SSF54928">
    <property type="entry name" value="RNA-binding domain, RBD"/>
    <property type="match status" value="1"/>
</dbReference>
<dbReference type="PROSITE" id="PS51025">
    <property type="entry name" value="PWI"/>
    <property type="match status" value="1"/>
</dbReference>
<gene>
    <name evidence="4" type="ORF">GOP47_0008926</name>
</gene>
<dbReference type="Proteomes" id="UP000886520">
    <property type="component" value="Chromosome 8"/>
</dbReference>
<name>A0A9D4UZ89_ADICA</name>
<keyword evidence="5" id="KW-1185">Reference proteome</keyword>
<dbReference type="Pfam" id="PF00076">
    <property type="entry name" value="RRM_1"/>
    <property type="match status" value="1"/>
</dbReference>
<feature type="domain" description="RRM" evidence="2">
    <location>
        <begin position="164"/>
        <end position="242"/>
    </location>
</feature>
<dbReference type="InterPro" id="IPR002483">
    <property type="entry name" value="PWI_dom"/>
</dbReference>
<dbReference type="SMART" id="SM00360">
    <property type="entry name" value="RRM"/>
    <property type="match status" value="1"/>
</dbReference>
<evidence type="ECO:0008006" key="6">
    <source>
        <dbReference type="Google" id="ProtNLM"/>
    </source>
</evidence>